<reference evidence="2 3" key="1">
    <citation type="submission" date="2014-02" db="EMBL/GenBank/DDBJ databases">
        <title>The small core and large imbalanced accessory genome model reveals a collaborative survival strategy of Sorangium cellulosum strains in nature.</title>
        <authorList>
            <person name="Han K."/>
            <person name="Peng R."/>
            <person name="Blom J."/>
            <person name="Li Y.-Z."/>
        </authorList>
    </citation>
    <scope>NUCLEOTIDE SEQUENCE [LARGE SCALE GENOMIC DNA]</scope>
    <source>
        <strain evidence="2 3">So0149</strain>
    </source>
</reference>
<proteinExistence type="predicted"/>
<evidence type="ECO:0000313" key="3">
    <source>
        <dbReference type="Proteomes" id="UP000075515"/>
    </source>
</evidence>
<dbReference type="Gene3D" id="3.55.50.10">
    <property type="entry name" value="Baseplate protein-like domains"/>
    <property type="match status" value="1"/>
</dbReference>
<evidence type="ECO:0000259" key="1">
    <source>
        <dbReference type="Pfam" id="PF20093"/>
    </source>
</evidence>
<dbReference type="InterPro" id="IPR045506">
    <property type="entry name" value="DUF6484"/>
</dbReference>
<dbReference type="InterPro" id="IPR037026">
    <property type="entry name" value="Vgr_OB-fold_dom_sf"/>
</dbReference>
<dbReference type="SUPFAM" id="SSF69255">
    <property type="entry name" value="gp5 N-terminal domain-like"/>
    <property type="match status" value="1"/>
</dbReference>
<dbReference type="SUPFAM" id="SSF69279">
    <property type="entry name" value="Phage tail proteins"/>
    <property type="match status" value="2"/>
</dbReference>
<name>A0A150RPK4_SORCE</name>
<accession>A0A150RPK4</accession>
<dbReference type="AlphaFoldDB" id="A0A150RPK4"/>
<dbReference type="Pfam" id="PF20093">
    <property type="entry name" value="DUF6484"/>
    <property type="match status" value="1"/>
</dbReference>
<dbReference type="NCBIfam" id="TIGR03361">
    <property type="entry name" value="VI_Rhs_Vgr"/>
    <property type="match status" value="1"/>
</dbReference>
<dbReference type="NCBIfam" id="TIGR01646">
    <property type="entry name" value="vgr_GE"/>
    <property type="match status" value="1"/>
</dbReference>
<dbReference type="EMBL" id="JEMC01003311">
    <property type="protein sequence ID" value="KYF82219.1"/>
    <property type="molecule type" value="Genomic_DNA"/>
</dbReference>
<dbReference type="Gene3D" id="4.10.220.110">
    <property type="match status" value="1"/>
</dbReference>
<comment type="caution">
    <text evidence="2">The sequence shown here is derived from an EMBL/GenBank/DDBJ whole genome shotgun (WGS) entry which is preliminary data.</text>
</comment>
<dbReference type="Pfam" id="PF05954">
    <property type="entry name" value="Phage_GPD"/>
    <property type="match status" value="1"/>
</dbReference>
<sequence length="478" mass="52572">MEILVETAGAPWAGVRVRALSGREEISRVFSFDLDVVCDPQRDLPEDAVPGASISVVVLIEGEEIRRIHGILGQILDRLDPEAERRAYRLRVVPRAFKLTLVETQEIYVDASVPDVIRRKLERHGLGAGDVELRLLKAYPLRELIVQYKESDLAFISRLAEHLGICFYFEHRGDRDVLVFTDHPGGFRPVEGAAEVQFRPRGEASDVFAIEVTRKLVPSAYVVHDYNYRKPLLDLAAYHTLEGASGGGIVEYGSHVKTAEEAKELAQIRAEERLSGQRVYEGKSARPELSAGHRTVLREHPRFEAPEGLLLVGVEHTATLPAFDEADVAASYANTFTAVPASLHYRPPRRTPRPRIHGFVTGVVQPGPEGEAGGVARLDGDGRYTVQFHFDTALPGEQKSSHPVRMAQPFAGPNHNMHFPLRPGAEVLLVFADGDPDRPIIVGAVPNAAAPSAVNAAVADRHRITTAAGATIEIRDRR</sequence>
<dbReference type="Gene3D" id="2.40.50.230">
    <property type="entry name" value="Gp5 N-terminal domain"/>
    <property type="match status" value="1"/>
</dbReference>
<dbReference type="InterPro" id="IPR006533">
    <property type="entry name" value="T6SS_Vgr_RhsGE"/>
</dbReference>
<evidence type="ECO:0000313" key="2">
    <source>
        <dbReference type="EMBL" id="KYF82219.1"/>
    </source>
</evidence>
<dbReference type="Gene3D" id="2.30.110.50">
    <property type="match status" value="1"/>
</dbReference>
<gene>
    <name evidence="2" type="ORF">BE18_24030</name>
</gene>
<organism evidence="2 3">
    <name type="scientific">Sorangium cellulosum</name>
    <name type="common">Polyangium cellulosum</name>
    <dbReference type="NCBI Taxonomy" id="56"/>
    <lineage>
        <taxon>Bacteria</taxon>
        <taxon>Pseudomonadati</taxon>
        <taxon>Myxococcota</taxon>
        <taxon>Polyangia</taxon>
        <taxon>Polyangiales</taxon>
        <taxon>Polyangiaceae</taxon>
        <taxon>Sorangium</taxon>
    </lineage>
</organism>
<dbReference type="Proteomes" id="UP000075515">
    <property type="component" value="Unassembled WGS sequence"/>
</dbReference>
<feature type="domain" description="DUF6484" evidence="1">
    <location>
        <begin position="375"/>
        <end position="444"/>
    </location>
</feature>
<protein>
    <recommendedName>
        <fullName evidence="1">DUF6484 domain-containing protein</fullName>
    </recommendedName>
</protein>
<dbReference type="InterPro" id="IPR017847">
    <property type="entry name" value="T6SS_RhsGE_Vgr_subset"/>
</dbReference>